<dbReference type="InterPro" id="IPR018060">
    <property type="entry name" value="HTH_AraC"/>
</dbReference>
<dbReference type="InterPro" id="IPR018062">
    <property type="entry name" value="HTH_AraC-typ_CS"/>
</dbReference>
<name>A0ABY8FQR6_9SPHN</name>
<dbReference type="Pfam" id="PF12833">
    <property type="entry name" value="HTH_18"/>
    <property type="match status" value="1"/>
</dbReference>
<dbReference type="Gene3D" id="1.10.10.60">
    <property type="entry name" value="Homeodomain-like"/>
    <property type="match status" value="2"/>
</dbReference>
<evidence type="ECO:0000313" key="7">
    <source>
        <dbReference type="Proteomes" id="UP001215827"/>
    </source>
</evidence>
<dbReference type="PRINTS" id="PR00032">
    <property type="entry name" value="HTHARAC"/>
</dbReference>
<dbReference type="EMBL" id="CP121106">
    <property type="protein sequence ID" value="WFL77340.1"/>
    <property type="molecule type" value="Genomic_DNA"/>
</dbReference>
<reference evidence="6 7" key="1">
    <citation type="submission" date="2023-03" db="EMBL/GenBank/DDBJ databases">
        <title>Altererythrobacter sp. CAU 1644 isolated from sand.</title>
        <authorList>
            <person name="Kim W."/>
        </authorList>
    </citation>
    <scope>NUCLEOTIDE SEQUENCE [LARGE SCALE GENOMIC DNA]</scope>
    <source>
        <strain evidence="6 7">CAU 1644</strain>
    </source>
</reference>
<keyword evidence="1" id="KW-0805">Transcription regulation</keyword>
<accession>A0ABY8FQR6</accession>
<dbReference type="Proteomes" id="UP001215827">
    <property type="component" value="Chromosome"/>
</dbReference>
<dbReference type="PANTHER" id="PTHR43130:SF3">
    <property type="entry name" value="HTH-TYPE TRANSCRIPTIONAL REGULATOR RV1931C"/>
    <property type="match status" value="1"/>
</dbReference>
<dbReference type="SMART" id="SM00342">
    <property type="entry name" value="HTH_ARAC"/>
    <property type="match status" value="1"/>
</dbReference>
<feature type="region of interest" description="Disordered" evidence="4">
    <location>
        <begin position="322"/>
        <end position="342"/>
    </location>
</feature>
<dbReference type="InterPro" id="IPR009057">
    <property type="entry name" value="Homeodomain-like_sf"/>
</dbReference>
<dbReference type="InterPro" id="IPR020449">
    <property type="entry name" value="Tscrpt_reg_AraC-type_HTH"/>
</dbReference>
<keyword evidence="2" id="KW-0238">DNA-binding</keyword>
<dbReference type="InterPro" id="IPR029062">
    <property type="entry name" value="Class_I_gatase-like"/>
</dbReference>
<dbReference type="Pfam" id="PF01965">
    <property type="entry name" value="DJ-1_PfpI"/>
    <property type="match status" value="1"/>
</dbReference>
<protein>
    <submittedName>
        <fullName evidence="6">GlxA family transcriptional regulator</fullName>
    </submittedName>
</protein>
<dbReference type="InterPro" id="IPR052158">
    <property type="entry name" value="INH-QAR"/>
</dbReference>
<evidence type="ECO:0000256" key="3">
    <source>
        <dbReference type="ARBA" id="ARBA00023163"/>
    </source>
</evidence>
<gene>
    <name evidence="6" type="ORF">P7228_15320</name>
</gene>
<dbReference type="RefSeq" id="WP_278016098.1">
    <property type="nucleotide sequence ID" value="NZ_CP121106.1"/>
</dbReference>
<feature type="domain" description="HTH araC/xylS-type" evidence="5">
    <location>
        <begin position="231"/>
        <end position="329"/>
    </location>
</feature>
<keyword evidence="7" id="KW-1185">Reference proteome</keyword>
<dbReference type="CDD" id="cd03136">
    <property type="entry name" value="GATase1_AraC_ArgR_like"/>
    <property type="match status" value="1"/>
</dbReference>
<evidence type="ECO:0000256" key="4">
    <source>
        <dbReference type="SAM" id="MobiDB-lite"/>
    </source>
</evidence>
<dbReference type="PANTHER" id="PTHR43130">
    <property type="entry name" value="ARAC-FAMILY TRANSCRIPTIONAL REGULATOR"/>
    <property type="match status" value="1"/>
</dbReference>
<evidence type="ECO:0000256" key="1">
    <source>
        <dbReference type="ARBA" id="ARBA00023015"/>
    </source>
</evidence>
<proteinExistence type="predicted"/>
<dbReference type="SUPFAM" id="SSF52317">
    <property type="entry name" value="Class I glutamine amidotransferase-like"/>
    <property type="match status" value="1"/>
</dbReference>
<evidence type="ECO:0000256" key="2">
    <source>
        <dbReference type="ARBA" id="ARBA00023125"/>
    </source>
</evidence>
<evidence type="ECO:0000259" key="5">
    <source>
        <dbReference type="PROSITE" id="PS01124"/>
    </source>
</evidence>
<sequence length="342" mass="37114">MANAAPAANGANGVATAAPKNFTFLLVPEFSMIAFTAAIEPLRAANRVSGKTLYSWNVATLDGNDVMASNGVRVMADRKLVDIAAGGILLLCAGLSPLAHARPDLLAAMRLQARRCEALGGVCTGSIILAKAGLLDGYRCTVHWEDLVSFSENFPELEITSRLYEIDRDRITCSGGTAPLDMMIHFIALDHGRELATGVAELMVHHFAREAHEPQRLSILERTGVRHPKLLQAIALMEEAIELPVSVDQIADGAGLSPRQMERLFRMHFQKTPSRYYLGLRLARARHLLGHTALPVVQVALATGFASPAHFTKCYREAFGNTPSAERQSPVKARLPLSEETS</sequence>
<evidence type="ECO:0000313" key="6">
    <source>
        <dbReference type="EMBL" id="WFL77340.1"/>
    </source>
</evidence>
<organism evidence="6 7">
    <name type="scientific">Altererythrobacter arenosus</name>
    <dbReference type="NCBI Taxonomy" id="3032592"/>
    <lineage>
        <taxon>Bacteria</taxon>
        <taxon>Pseudomonadati</taxon>
        <taxon>Pseudomonadota</taxon>
        <taxon>Alphaproteobacteria</taxon>
        <taxon>Sphingomonadales</taxon>
        <taxon>Erythrobacteraceae</taxon>
        <taxon>Altererythrobacter</taxon>
    </lineage>
</organism>
<dbReference type="InterPro" id="IPR002818">
    <property type="entry name" value="DJ-1/PfpI"/>
</dbReference>
<dbReference type="Gene3D" id="3.40.50.880">
    <property type="match status" value="1"/>
</dbReference>
<dbReference type="PROSITE" id="PS01124">
    <property type="entry name" value="HTH_ARAC_FAMILY_2"/>
    <property type="match status" value="1"/>
</dbReference>
<dbReference type="SUPFAM" id="SSF46689">
    <property type="entry name" value="Homeodomain-like"/>
    <property type="match status" value="2"/>
</dbReference>
<dbReference type="PROSITE" id="PS00041">
    <property type="entry name" value="HTH_ARAC_FAMILY_1"/>
    <property type="match status" value="1"/>
</dbReference>
<keyword evidence="3" id="KW-0804">Transcription</keyword>